<protein>
    <submittedName>
        <fullName evidence="1">Phenol hydroxylase</fullName>
    </submittedName>
</protein>
<gene>
    <name evidence="1" type="ORF">EYC87_17890</name>
</gene>
<name>A0ABT3T0R0_9GAMM</name>
<organism evidence="1 2">
    <name type="scientific">Candidatus Seongchinamella marina</name>
    <dbReference type="NCBI Taxonomy" id="2518990"/>
    <lineage>
        <taxon>Bacteria</taxon>
        <taxon>Pseudomonadati</taxon>
        <taxon>Pseudomonadota</taxon>
        <taxon>Gammaproteobacteria</taxon>
        <taxon>Cellvibrionales</taxon>
        <taxon>Halieaceae</taxon>
        <taxon>Seongchinamella</taxon>
    </lineage>
</organism>
<sequence>MDIALPYGDMTITSKQQAGIAGQRYVRVTKVLHDKYVEFEFAIGDPNLNVELVMPFEHFRKFCEDNDAQHLTAEQEAAVDFDKLKWRFGVPGLTDEKTNTVTSQEQT</sequence>
<proteinExistence type="predicted"/>
<evidence type="ECO:0000313" key="1">
    <source>
        <dbReference type="EMBL" id="MCX2975455.1"/>
    </source>
</evidence>
<evidence type="ECO:0000313" key="2">
    <source>
        <dbReference type="Proteomes" id="UP001143307"/>
    </source>
</evidence>
<accession>A0ABT3T0R0</accession>
<comment type="caution">
    <text evidence="1">The sequence shown here is derived from an EMBL/GenBank/DDBJ whole genome shotgun (WGS) entry which is preliminary data.</text>
</comment>
<reference evidence="1" key="1">
    <citation type="submission" date="2019-02" db="EMBL/GenBank/DDBJ databases">
        <authorList>
            <person name="Li S.-H."/>
        </authorList>
    </citation>
    <scope>NUCLEOTIDE SEQUENCE</scope>
    <source>
        <strain evidence="1">IMCC8485</strain>
    </source>
</reference>
<keyword evidence="2" id="KW-1185">Reference proteome</keyword>
<dbReference type="InterPro" id="IPR010353">
    <property type="entry name" value="DmpK"/>
</dbReference>
<dbReference type="EMBL" id="SHNP01000008">
    <property type="protein sequence ID" value="MCX2975455.1"/>
    <property type="molecule type" value="Genomic_DNA"/>
</dbReference>
<dbReference type="Proteomes" id="UP001143307">
    <property type="component" value="Unassembled WGS sequence"/>
</dbReference>
<dbReference type="Pfam" id="PF06099">
    <property type="entry name" value="Phenol_hyd_sub"/>
    <property type="match status" value="1"/>
</dbReference>
<dbReference type="RefSeq" id="WP_279254095.1">
    <property type="nucleotide sequence ID" value="NZ_SHNP01000008.1"/>
</dbReference>